<evidence type="ECO:0000256" key="3">
    <source>
        <dbReference type="PROSITE-ProRule" id="PRU00023"/>
    </source>
</evidence>
<evidence type="ECO:0000256" key="2">
    <source>
        <dbReference type="ARBA" id="ARBA00023043"/>
    </source>
</evidence>
<keyword evidence="2 3" id="KW-0040">ANK repeat</keyword>
<dbReference type="RefSeq" id="XP_012212360.1">
    <property type="nucleotide sequence ID" value="XM_012356970.1"/>
</dbReference>
<dbReference type="EMBL" id="KK583855">
    <property type="protein sequence ID" value="KDO16933.1"/>
    <property type="molecule type" value="Genomic_DNA"/>
</dbReference>
<dbReference type="Pfam" id="PF00023">
    <property type="entry name" value="Ank"/>
    <property type="match status" value="1"/>
</dbReference>
<evidence type="ECO:0000313" key="5">
    <source>
        <dbReference type="EMBL" id="KDO16933.1"/>
    </source>
</evidence>
<feature type="chain" id="PRO_5001636705" evidence="4">
    <location>
        <begin position="27"/>
        <end position="167"/>
    </location>
</feature>
<dbReference type="PROSITE" id="PS50088">
    <property type="entry name" value="ANK_REPEAT"/>
    <property type="match status" value="1"/>
</dbReference>
<gene>
    <name evidence="5" type="ORF">SPRG_17494</name>
</gene>
<dbReference type="OrthoDB" id="194358at2759"/>
<dbReference type="PANTHER" id="PTHR24198:SF165">
    <property type="entry name" value="ANKYRIN REPEAT-CONTAINING PROTEIN-RELATED"/>
    <property type="match status" value="1"/>
</dbReference>
<name>A0A067BFL0_SAPPC</name>
<feature type="signal peptide" evidence="4">
    <location>
        <begin position="1"/>
        <end position="26"/>
    </location>
</feature>
<accession>A0A067BFL0</accession>
<dbReference type="Gene3D" id="1.25.40.20">
    <property type="entry name" value="Ankyrin repeat-containing domain"/>
    <property type="match status" value="1"/>
</dbReference>
<sequence>MAFPLSTSMAAVAVAALAGDWDAVSSAMPTGLDYSAVIEPKTGYTLLHLACLHNQRALVQALLRQPQLDVNATDYSGQSALHIACHYELLDIVEDLLAAPSLSIDLQDKDGNTALHVSMYHSQPTCATRLLAAGANPRLRTTDGETPSAVASALGKDGMLELSVAAP</sequence>
<dbReference type="VEuPathDB" id="FungiDB:SPRG_17494"/>
<dbReference type="PANTHER" id="PTHR24198">
    <property type="entry name" value="ANKYRIN REPEAT AND PROTEIN KINASE DOMAIN-CONTAINING PROTEIN"/>
    <property type="match status" value="1"/>
</dbReference>
<dbReference type="GeneID" id="24139034"/>
<evidence type="ECO:0000256" key="4">
    <source>
        <dbReference type="SAM" id="SignalP"/>
    </source>
</evidence>
<organism evidence="5 6">
    <name type="scientific">Saprolegnia parasitica (strain CBS 223.65)</name>
    <dbReference type="NCBI Taxonomy" id="695850"/>
    <lineage>
        <taxon>Eukaryota</taxon>
        <taxon>Sar</taxon>
        <taxon>Stramenopiles</taxon>
        <taxon>Oomycota</taxon>
        <taxon>Saprolegniomycetes</taxon>
        <taxon>Saprolegniales</taxon>
        <taxon>Saprolegniaceae</taxon>
        <taxon>Saprolegnia</taxon>
    </lineage>
</organism>
<dbReference type="InterPro" id="IPR036770">
    <property type="entry name" value="Ankyrin_rpt-contain_sf"/>
</dbReference>
<dbReference type="KEGG" id="spar:SPRG_17494"/>
<evidence type="ECO:0000313" key="6">
    <source>
        <dbReference type="Proteomes" id="UP000030745"/>
    </source>
</evidence>
<dbReference type="SUPFAM" id="SSF48403">
    <property type="entry name" value="Ankyrin repeat"/>
    <property type="match status" value="1"/>
</dbReference>
<dbReference type="SMART" id="SM00248">
    <property type="entry name" value="ANK"/>
    <property type="match status" value="3"/>
</dbReference>
<dbReference type="AlphaFoldDB" id="A0A067BFL0"/>
<evidence type="ECO:0000256" key="1">
    <source>
        <dbReference type="ARBA" id="ARBA00022737"/>
    </source>
</evidence>
<reference evidence="5 6" key="1">
    <citation type="journal article" date="2013" name="PLoS Genet.">
        <title>Distinctive expansion of potential virulence genes in the genome of the oomycete fish pathogen Saprolegnia parasitica.</title>
        <authorList>
            <person name="Jiang R.H."/>
            <person name="de Bruijn I."/>
            <person name="Haas B.J."/>
            <person name="Belmonte R."/>
            <person name="Lobach L."/>
            <person name="Christie J."/>
            <person name="van den Ackerveken G."/>
            <person name="Bottin A."/>
            <person name="Bulone V."/>
            <person name="Diaz-Moreno S.M."/>
            <person name="Dumas B."/>
            <person name="Fan L."/>
            <person name="Gaulin E."/>
            <person name="Govers F."/>
            <person name="Grenville-Briggs L.J."/>
            <person name="Horner N.R."/>
            <person name="Levin J.Z."/>
            <person name="Mammella M."/>
            <person name="Meijer H.J."/>
            <person name="Morris P."/>
            <person name="Nusbaum C."/>
            <person name="Oome S."/>
            <person name="Phillips A.J."/>
            <person name="van Rooyen D."/>
            <person name="Rzeszutek E."/>
            <person name="Saraiva M."/>
            <person name="Secombes C.J."/>
            <person name="Seidl M.F."/>
            <person name="Snel B."/>
            <person name="Stassen J.H."/>
            <person name="Sykes S."/>
            <person name="Tripathy S."/>
            <person name="van den Berg H."/>
            <person name="Vega-Arreguin J.C."/>
            <person name="Wawra S."/>
            <person name="Young S.K."/>
            <person name="Zeng Q."/>
            <person name="Dieguez-Uribeondo J."/>
            <person name="Russ C."/>
            <person name="Tyler B.M."/>
            <person name="van West P."/>
        </authorList>
    </citation>
    <scope>NUCLEOTIDE SEQUENCE [LARGE SCALE GENOMIC DNA]</scope>
    <source>
        <strain evidence="5 6">CBS 223.65</strain>
    </source>
</reference>
<proteinExistence type="predicted"/>
<dbReference type="InterPro" id="IPR002110">
    <property type="entry name" value="Ankyrin_rpt"/>
</dbReference>
<dbReference type="STRING" id="695850.A0A067BFL0"/>
<dbReference type="Proteomes" id="UP000030745">
    <property type="component" value="Unassembled WGS sequence"/>
</dbReference>
<protein>
    <submittedName>
        <fullName evidence="5">Uncharacterized protein</fullName>
    </submittedName>
</protein>
<keyword evidence="4" id="KW-0732">Signal</keyword>
<dbReference type="Pfam" id="PF12796">
    <property type="entry name" value="Ank_2"/>
    <property type="match status" value="1"/>
</dbReference>
<keyword evidence="1" id="KW-0677">Repeat</keyword>
<keyword evidence="6" id="KW-1185">Reference proteome</keyword>
<feature type="repeat" description="ANK" evidence="3">
    <location>
        <begin position="110"/>
        <end position="142"/>
    </location>
</feature>